<dbReference type="GO" id="GO:0016787">
    <property type="term" value="F:hydrolase activity"/>
    <property type="evidence" value="ECO:0007669"/>
    <property type="project" value="UniProtKB-KW"/>
</dbReference>
<dbReference type="SUPFAM" id="SSF56281">
    <property type="entry name" value="Metallo-hydrolase/oxidoreductase"/>
    <property type="match status" value="1"/>
</dbReference>
<dbReference type="PANTHER" id="PTHR42951:SF15">
    <property type="entry name" value="METALLO-BETA-LACTAMASE SUPERFAMILY PROTEIN"/>
    <property type="match status" value="1"/>
</dbReference>
<name>A0A2V5K052_9BACL</name>
<comment type="catalytic activity">
    <reaction evidence="1">
        <text>3',5'-cyclic CMP + H2O = CMP + H(+)</text>
        <dbReference type="Rhea" id="RHEA:72675"/>
        <dbReference type="ChEBI" id="CHEBI:15377"/>
        <dbReference type="ChEBI" id="CHEBI:15378"/>
        <dbReference type="ChEBI" id="CHEBI:58003"/>
        <dbReference type="ChEBI" id="CHEBI:60377"/>
    </reaction>
    <physiologicalReaction direction="left-to-right" evidence="1">
        <dbReference type="Rhea" id="RHEA:72676"/>
    </physiologicalReaction>
</comment>
<dbReference type="OrthoDB" id="9802248at2"/>
<dbReference type="SMART" id="SM00849">
    <property type="entry name" value="Lactamase_B"/>
    <property type="match status" value="1"/>
</dbReference>
<evidence type="ECO:0000259" key="4">
    <source>
        <dbReference type="SMART" id="SM00849"/>
    </source>
</evidence>
<proteinExistence type="predicted"/>
<dbReference type="Proteomes" id="UP000247476">
    <property type="component" value="Unassembled WGS sequence"/>
</dbReference>
<keyword evidence="6" id="KW-1185">Reference proteome</keyword>
<dbReference type="InterPro" id="IPR050855">
    <property type="entry name" value="NDM-1-like"/>
</dbReference>
<organism evidence="5 6">
    <name type="scientific">Paenibacillus flagellatus</name>
    <dbReference type="NCBI Taxonomy" id="2211139"/>
    <lineage>
        <taxon>Bacteria</taxon>
        <taxon>Bacillati</taxon>
        <taxon>Bacillota</taxon>
        <taxon>Bacilli</taxon>
        <taxon>Bacillales</taxon>
        <taxon>Paenibacillaceae</taxon>
        <taxon>Paenibacillus</taxon>
    </lineage>
</organism>
<accession>A0A2V5K052</accession>
<keyword evidence="5" id="KW-0378">Hydrolase</keyword>
<evidence type="ECO:0000313" key="5">
    <source>
        <dbReference type="EMBL" id="PYI50994.1"/>
    </source>
</evidence>
<dbReference type="EMBL" id="QJVJ01000015">
    <property type="protein sequence ID" value="PYI50994.1"/>
    <property type="molecule type" value="Genomic_DNA"/>
</dbReference>
<dbReference type="InterPro" id="IPR036866">
    <property type="entry name" value="RibonucZ/Hydroxyglut_hydro"/>
</dbReference>
<comment type="caution">
    <text evidence="5">The sequence shown here is derived from an EMBL/GenBank/DDBJ whole genome shotgun (WGS) entry which is preliminary data.</text>
</comment>
<reference evidence="5 6" key="1">
    <citation type="submission" date="2018-05" db="EMBL/GenBank/DDBJ databases">
        <title>Paenibacillus flagellatus sp. nov., isolated from selenium mineral soil.</title>
        <authorList>
            <person name="Dai X."/>
        </authorList>
    </citation>
    <scope>NUCLEOTIDE SEQUENCE [LARGE SCALE GENOMIC DNA]</scope>
    <source>
        <strain evidence="5 6">DXL2</strain>
    </source>
</reference>
<feature type="domain" description="Metallo-beta-lactamase" evidence="4">
    <location>
        <begin position="24"/>
        <end position="231"/>
    </location>
</feature>
<dbReference type="Pfam" id="PF00753">
    <property type="entry name" value="Lactamase_B"/>
    <property type="match status" value="1"/>
</dbReference>
<dbReference type="CDD" id="cd07721">
    <property type="entry name" value="yflN-like_MBL-fold"/>
    <property type="match status" value="1"/>
</dbReference>
<gene>
    <name evidence="5" type="ORF">DLM86_26880</name>
</gene>
<evidence type="ECO:0000313" key="6">
    <source>
        <dbReference type="Proteomes" id="UP000247476"/>
    </source>
</evidence>
<protein>
    <submittedName>
        <fullName evidence="5">MBL fold metallo-hydrolase</fullName>
    </submittedName>
</protein>
<evidence type="ECO:0000256" key="3">
    <source>
        <dbReference type="ARBA" id="ARBA00048505"/>
    </source>
</evidence>
<dbReference type="PANTHER" id="PTHR42951">
    <property type="entry name" value="METALLO-BETA-LACTAMASE DOMAIN-CONTAINING"/>
    <property type="match status" value="1"/>
</dbReference>
<evidence type="ECO:0000256" key="2">
    <source>
        <dbReference type="ARBA" id="ARBA00034301"/>
    </source>
</evidence>
<evidence type="ECO:0000256" key="1">
    <source>
        <dbReference type="ARBA" id="ARBA00034221"/>
    </source>
</evidence>
<dbReference type="Gene3D" id="3.60.15.10">
    <property type="entry name" value="Ribonuclease Z/Hydroxyacylglutathione hydrolase-like"/>
    <property type="match status" value="1"/>
</dbReference>
<comment type="function">
    <text evidence="2">Counteracts the endogenous Pycsar antiviral defense system. Phosphodiesterase that enables metal-dependent hydrolysis of host cyclic nucleotide Pycsar defense signals such as cCMP and cUMP.</text>
</comment>
<sequence>MKMKATVSIKTVDIETNFRGMPEVLHPVLIWDDREAVLIDAGIPYRLPVMKEAMAQAGIPFAKLKTIILTHHDLDHIGGLTELLNAFPHKIDVLATEEEKPYIQGEKPHLKITPAFIDRFRAALPAELPSERRDAILHLLEHPPTAKVDRIVTDGEELPFFGGMEVIHTPGHTPGHISLYLKQHKILITGDAMMIDNGCFVEPDNNVDADLAKSSLKKFLPYDIQTVICYHGGLCEENVKHRIERLVYS</sequence>
<dbReference type="AlphaFoldDB" id="A0A2V5K052"/>
<comment type="catalytic activity">
    <reaction evidence="3">
        <text>3',5'-cyclic UMP + H2O = UMP + H(+)</text>
        <dbReference type="Rhea" id="RHEA:70575"/>
        <dbReference type="ChEBI" id="CHEBI:15377"/>
        <dbReference type="ChEBI" id="CHEBI:15378"/>
        <dbReference type="ChEBI" id="CHEBI:57865"/>
        <dbReference type="ChEBI" id="CHEBI:184387"/>
    </reaction>
    <physiologicalReaction direction="left-to-right" evidence="3">
        <dbReference type="Rhea" id="RHEA:70576"/>
    </physiologicalReaction>
</comment>
<dbReference type="InterPro" id="IPR001279">
    <property type="entry name" value="Metallo-B-lactamas"/>
</dbReference>